<dbReference type="GeneID" id="18931304"/>
<dbReference type="InParanoid" id="F4SBY1"/>
<dbReference type="AlphaFoldDB" id="F4SBY1"/>
<dbReference type="VEuPathDB" id="FungiDB:MELLADRAFT_69727"/>
<evidence type="ECO:0000313" key="3">
    <source>
        <dbReference type="Proteomes" id="UP000001072"/>
    </source>
</evidence>
<evidence type="ECO:0000256" key="1">
    <source>
        <dbReference type="SAM" id="MobiDB-lite"/>
    </source>
</evidence>
<dbReference type="Proteomes" id="UP000001072">
    <property type="component" value="Unassembled WGS sequence"/>
</dbReference>
<dbReference type="RefSeq" id="XP_007418878.1">
    <property type="nucleotide sequence ID" value="XM_007418816.1"/>
</dbReference>
<dbReference type="EMBL" id="GL883196">
    <property type="protein sequence ID" value="EGF97851.1"/>
    <property type="molecule type" value="Genomic_DNA"/>
</dbReference>
<accession>F4SBY1</accession>
<name>F4SBY1_MELLP</name>
<feature type="region of interest" description="Disordered" evidence="1">
    <location>
        <begin position="1"/>
        <end position="65"/>
    </location>
</feature>
<reference evidence="3" key="1">
    <citation type="journal article" date="2011" name="Proc. Natl. Acad. Sci. U.S.A.">
        <title>Obligate biotrophy features unraveled by the genomic analysis of rust fungi.</title>
        <authorList>
            <person name="Duplessis S."/>
            <person name="Cuomo C.A."/>
            <person name="Lin Y.-C."/>
            <person name="Aerts A."/>
            <person name="Tisserant E."/>
            <person name="Veneault-Fourrey C."/>
            <person name="Joly D.L."/>
            <person name="Hacquard S."/>
            <person name="Amselem J."/>
            <person name="Cantarel B.L."/>
            <person name="Chiu R."/>
            <person name="Coutinho P.M."/>
            <person name="Feau N."/>
            <person name="Field M."/>
            <person name="Frey P."/>
            <person name="Gelhaye E."/>
            <person name="Goldberg J."/>
            <person name="Grabherr M.G."/>
            <person name="Kodira C.D."/>
            <person name="Kohler A."/>
            <person name="Kuees U."/>
            <person name="Lindquist E.A."/>
            <person name="Lucas S.M."/>
            <person name="Mago R."/>
            <person name="Mauceli E."/>
            <person name="Morin E."/>
            <person name="Murat C."/>
            <person name="Pangilinan J.L."/>
            <person name="Park R."/>
            <person name="Pearson M."/>
            <person name="Quesneville H."/>
            <person name="Rouhier N."/>
            <person name="Sakthikumar S."/>
            <person name="Salamov A.A."/>
            <person name="Schmutz J."/>
            <person name="Selles B."/>
            <person name="Shapiro H."/>
            <person name="Tanguay P."/>
            <person name="Tuskan G.A."/>
            <person name="Henrissat B."/>
            <person name="Van de Peer Y."/>
            <person name="Rouze P."/>
            <person name="Ellis J.G."/>
            <person name="Dodds P.N."/>
            <person name="Schein J.E."/>
            <person name="Zhong S."/>
            <person name="Hamelin R.C."/>
            <person name="Grigoriev I.V."/>
            <person name="Szabo L.J."/>
            <person name="Martin F."/>
        </authorList>
    </citation>
    <scope>NUCLEOTIDE SEQUENCE [LARGE SCALE GENOMIC DNA]</scope>
    <source>
        <strain evidence="3">98AG31 / pathotype 3-4-7</strain>
    </source>
</reference>
<sequence length="183" mass="20657">MSSQSIANTSHPAQDNTPSRPIRNRKWADYPGMTPNPTNSRRRLSVEPSPLQTSKRKRKELSYKPEVDSNWSIVSIHPKATKVKKTPKVSSQSTSKRRKEATHSTDDVSVFLLLLNLKLEPLLTVVPILQHLSKKVTKSTLQADSDDEVIIVPKKRKVEDPGTDVAKLRCYYGKPIHQKGNVR</sequence>
<feature type="compositionally biased region" description="Polar residues" evidence="1">
    <location>
        <begin position="1"/>
        <end position="19"/>
    </location>
</feature>
<feature type="region of interest" description="Disordered" evidence="1">
    <location>
        <begin position="78"/>
        <end position="102"/>
    </location>
</feature>
<dbReference type="HOGENOM" id="CLU_1475487_0_0_1"/>
<protein>
    <submittedName>
        <fullName evidence="2">Uncharacterized protein</fullName>
    </submittedName>
</protein>
<organism evidence="3">
    <name type="scientific">Melampsora larici-populina (strain 98AG31 / pathotype 3-4-7)</name>
    <name type="common">Poplar leaf rust fungus</name>
    <dbReference type="NCBI Taxonomy" id="747676"/>
    <lineage>
        <taxon>Eukaryota</taxon>
        <taxon>Fungi</taxon>
        <taxon>Dikarya</taxon>
        <taxon>Basidiomycota</taxon>
        <taxon>Pucciniomycotina</taxon>
        <taxon>Pucciniomycetes</taxon>
        <taxon>Pucciniales</taxon>
        <taxon>Melampsoraceae</taxon>
        <taxon>Melampsora</taxon>
    </lineage>
</organism>
<evidence type="ECO:0000313" key="2">
    <source>
        <dbReference type="EMBL" id="EGF97851.1"/>
    </source>
</evidence>
<keyword evidence="3" id="KW-1185">Reference proteome</keyword>
<proteinExistence type="predicted"/>
<gene>
    <name evidence="2" type="ORF">MELLADRAFT_69727</name>
</gene>
<dbReference type="KEGG" id="mlr:MELLADRAFT_69727"/>